<feature type="region of interest" description="Disordered" evidence="1">
    <location>
        <begin position="57"/>
        <end position="77"/>
    </location>
</feature>
<keyword evidence="3" id="KW-1185">Reference proteome</keyword>
<reference evidence="2 3" key="1">
    <citation type="submission" date="2014-01" db="EMBL/GenBank/DDBJ databases">
        <authorList>
            <person name="Dobos K."/>
            <person name="Lenaerts A."/>
            <person name="Ordway D."/>
            <person name="DeGroote M.A."/>
            <person name="Parker T."/>
            <person name="Sizemore C."/>
            <person name="Tallon L.J."/>
            <person name="Sadzewicz L.K."/>
            <person name="Sengamalay N."/>
            <person name="Fraser C.M."/>
            <person name="Hine E."/>
            <person name="Shefchek K.A."/>
            <person name="Das S.P."/>
            <person name="Tettelin H."/>
        </authorList>
    </citation>
    <scope>NUCLEOTIDE SEQUENCE [LARGE SCALE GENOMIC DNA]</scope>
    <source>
        <strain evidence="2 3">Harvey</strain>
    </source>
</reference>
<evidence type="ECO:0000313" key="2">
    <source>
        <dbReference type="EMBL" id="EUA86151.1"/>
    </source>
</evidence>
<evidence type="ECO:0000313" key="3">
    <source>
        <dbReference type="Proteomes" id="UP000020681"/>
    </source>
</evidence>
<organism evidence="2 3">
    <name type="scientific">Mycobacterium ulcerans str. Harvey</name>
    <dbReference type="NCBI Taxonomy" id="1299332"/>
    <lineage>
        <taxon>Bacteria</taxon>
        <taxon>Bacillati</taxon>
        <taxon>Actinomycetota</taxon>
        <taxon>Actinomycetes</taxon>
        <taxon>Mycobacteriales</taxon>
        <taxon>Mycobacteriaceae</taxon>
        <taxon>Mycobacterium</taxon>
        <taxon>Mycobacterium ulcerans group</taxon>
    </lineage>
</organism>
<accession>A0ABN0QNF7</accession>
<dbReference type="Proteomes" id="UP000020681">
    <property type="component" value="Unassembled WGS sequence"/>
</dbReference>
<comment type="caution">
    <text evidence="2">The sequence shown here is derived from an EMBL/GenBank/DDBJ whole genome shotgun (WGS) entry which is preliminary data.</text>
</comment>
<evidence type="ECO:0000256" key="1">
    <source>
        <dbReference type="SAM" id="MobiDB-lite"/>
    </source>
</evidence>
<gene>
    <name evidence="2" type="ORF">I551_7417</name>
</gene>
<sequence length="77" mass="8049">MILVIVFSLVLAGVIASELYARHVANGKVAAAVACEVKDKATASFGVAPCCCGSWQPATSPTSRSRRRATRCVTPRA</sequence>
<protein>
    <submittedName>
        <fullName evidence="2">Uncharacterized protein</fullName>
    </submittedName>
</protein>
<name>A0ABN0QNF7_MYCUL</name>
<proteinExistence type="predicted"/>
<dbReference type="EMBL" id="JAOL01000181">
    <property type="protein sequence ID" value="EUA86151.1"/>
    <property type="molecule type" value="Genomic_DNA"/>
</dbReference>